<dbReference type="EMBL" id="BMJE01000004">
    <property type="protein sequence ID" value="GGB78476.1"/>
    <property type="molecule type" value="Genomic_DNA"/>
</dbReference>
<evidence type="ECO:0000256" key="1">
    <source>
        <dbReference type="ARBA" id="ARBA00004651"/>
    </source>
</evidence>
<organism evidence="7 8">
    <name type="scientific">Flavobacterium suaedae</name>
    <dbReference type="NCBI Taxonomy" id="1767027"/>
    <lineage>
        <taxon>Bacteria</taxon>
        <taxon>Pseudomonadati</taxon>
        <taxon>Bacteroidota</taxon>
        <taxon>Flavobacteriia</taxon>
        <taxon>Flavobacteriales</taxon>
        <taxon>Flavobacteriaceae</taxon>
        <taxon>Flavobacterium</taxon>
    </lineage>
</organism>
<dbReference type="PANTHER" id="PTHR39087:SF2">
    <property type="entry name" value="UPF0104 MEMBRANE PROTEIN MJ1595"/>
    <property type="match status" value="1"/>
</dbReference>
<evidence type="ECO:0000256" key="4">
    <source>
        <dbReference type="ARBA" id="ARBA00022989"/>
    </source>
</evidence>
<dbReference type="PANTHER" id="PTHR39087">
    <property type="entry name" value="UPF0104 MEMBRANE PROTEIN MJ1595"/>
    <property type="match status" value="1"/>
</dbReference>
<comment type="subcellular location">
    <subcellularLocation>
        <location evidence="1">Cell membrane</location>
        <topology evidence="1">Multi-pass membrane protein</topology>
    </subcellularLocation>
</comment>
<accession>A0ABQ1JYG1</accession>
<sequence>MLGVFLIIYYYNKFTEKQLQEIYGHIKSADYTYIAISLFIAMTGYLSRAWRWRYTLRHIGYEAPFITSLFAIGTSYLLNLTIPRSGEVSRAIVLKKYSGVPFDKGFGTIISERIIDLILMVICVSGAMILQFETLKDYISEEIPLKLLLFYGIIAGILFISAVLFFIYSKLPIVQKIKIKVSGLIEGTLSVFKMPNKWPFILHSIYIWVSYVAMFYITIYALPETAQMSFEAVSTAFVIGSLVIAFSNGGFGTYPFAISAILQLYNIPEASGTAFGWIVWASQIAFIFLLGGLSFLLLPLTHKKK</sequence>
<feature type="transmembrane region" description="Helical" evidence="6">
    <location>
        <begin position="31"/>
        <end position="47"/>
    </location>
</feature>
<feature type="transmembrane region" description="Helical" evidence="6">
    <location>
        <begin position="200"/>
        <end position="222"/>
    </location>
</feature>
<dbReference type="Proteomes" id="UP000615760">
    <property type="component" value="Unassembled WGS sequence"/>
</dbReference>
<evidence type="ECO:0000256" key="6">
    <source>
        <dbReference type="SAM" id="Phobius"/>
    </source>
</evidence>
<proteinExistence type="predicted"/>
<feature type="transmembrane region" description="Helical" evidence="6">
    <location>
        <begin position="147"/>
        <end position="168"/>
    </location>
</feature>
<evidence type="ECO:0000256" key="5">
    <source>
        <dbReference type="ARBA" id="ARBA00023136"/>
    </source>
</evidence>
<feature type="transmembrane region" description="Helical" evidence="6">
    <location>
        <begin position="59"/>
        <end position="78"/>
    </location>
</feature>
<protein>
    <submittedName>
        <fullName evidence="7">Membrane protein</fullName>
    </submittedName>
</protein>
<feature type="transmembrane region" description="Helical" evidence="6">
    <location>
        <begin position="234"/>
        <end position="257"/>
    </location>
</feature>
<keyword evidence="5 6" id="KW-0472">Membrane</keyword>
<feature type="transmembrane region" description="Helical" evidence="6">
    <location>
        <begin position="277"/>
        <end position="300"/>
    </location>
</feature>
<dbReference type="Pfam" id="PF03706">
    <property type="entry name" value="LPG_synthase_TM"/>
    <property type="match status" value="1"/>
</dbReference>
<reference evidence="8" key="1">
    <citation type="journal article" date="2019" name="Int. J. Syst. Evol. Microbiol.">
        <title>The Global Catalogue of Microorganisms (GCM) 10K type strain sequencing project: providing services to taxonomists for standard genome sequencing and annotation.</title>
        <authorList>
            <consortium name="The Broad Institute Genomics Platform"/>
            <consortium name="The Broad Institute Genome Sequencing Center for Infectious Disease"/>
            <person name="Wu L."/>
            <person name="Ma J."/>
        </authorList>
    </citation>
    <scope>NUCLEOTIDE SEQUENCE [LARGE SCALE GENOMIC DNA]</scope>
    <source>
        <strain evidence="8">CGMCC 1.15461</strain>
    </source>
</reference>
<keyword evidence="2" id="KW-1003">Cell membrane</keyword>
<evidence type="ECO:0000313" key="8">
    <source>
        <dbReference type="Proteomes" id="UP000615760"/>
    </source>
</evidence>
<dbReference type="NCBIfam" id="TIGR00374">
    <property type="entry name" value="flippase-like domain"/>
    <property type="match status" value="1"/>
</dbReference>
<keyword evidence="3 6" id="KW-0812">Transmembrane</keyword>
<dbReference type="InterPro" id="IPR022791">
    <property type="entry name" value="L-PG_synthase/AglD"/>
</dbReference>
<comment type="caution">
    <text evidence="7">The sequence shown here is derived from an EMBL/GenBank/DDBJ whole genome shotgun (WGS) entry which is preliminary data.</text>
</comment>
<evidence type="ECO:0000313" key="7">
    <source>
        <dbReference type="EMBL" id="GGB78476.1"/>
    </source>
</evidence>
<evidence type="ECO:0000256" key="3">
    <source>
        <dbReference type="ARBA" id="ARBA00022692"/>
    </source>
</evidence>
<keyword evidence="4 6" id="KW-1133">Transmembrane helix</keyword>
<feature type="transmembrane region" description="Helical" evidence="6">
    <location>
        <begin position="114"/>
        <end position="135"/>
    </location>
</feature>
<keyword evidence="8" id="KW-1185">Reference proteome</keyword>
<evidence type="ECO:0000256" key="2">
    <source>
        <dbReference type="ARBA" id="ARBA00022475"/>
    </source>
</evidence>
<name>A0ABQ1JYG1_9FLAO</name>
<gene>
    <name evidence="7" type="ORF">GCM10007424_18260</name>
</gene>